<comment type="caution">
    <text evidence="4">The sequence shown here is derived from an EMBL/GenBank/DDBJ whole genome shotgun (WGS) entry which is preliminary data.</text>
</comment>
<dbReference type="EC" id="4.1.3.34" evidence="4"/>
<dbReference type="GO" id="GO:0000287">
    <property type="term" value="F:magnesium ion binding"/>
    <property type="evidence" value="ECO:0007669"/>
    <property type="project" value="TreeGrafter"/>
</dbReference>
<dbReference type="GO" id="GO:0008816">
    <property type="term" value="F:citryl-CoA lyase activity"/>
    <property type="evidence" value="ECO:0007669"/>
    <property type="project" value="UniProtKB-EC"/>
</dbReference>
<accession>A0A7W6J4W9</accession>
<dbReference type="EMBL" id="JACIEZ010000003">
    <property type="protein sequence ID" value="MBB4064861.1"/>
    <property type="molecule type" value="Genomic_DNA"/>
</dbReference>
<reference evidence="4 5" key="1">
    <citation type="submission" date="2020-08" db="EMBL/GenBank/DDBJ databases">
        <title>Genomic Encyclopedia of Type Strains, Phase IV (KMG-IV): sequencing the most valuable type-strain genomes for metagenomic binning, comparative biology and taxonomic classification.</title>
        <authorList>
            <person name="Goeker M."/>
        </authorList>
    </citation>
    <scope>NUCLEOTIDE SEQUENCE [LARGE SCALE GENOMIC DNA]</scope>
    <source>
        <strain evidence="4 5">DSM 29853</strain>
    </source>
</reference>
<evidence type="ECO:0000313" key="5">
    <source>
        <dbReference type="Proteomes" id="UP000528286"/>
    </source>
</evidence>
<evidence type="ECO:0000313" key="4">
    <source>
        <dbReference type="EMBL" id="MBB4064861.1"/>
    </source>
</evidence>
<dbReference type="RefSeq" id="WP_183366160.1">
    <property type="nucleotide sequence ID" value="NZ_JACIEZ010000003.1"/>
</dbReference>
<gene>
    <name evidence="4" type="ORF">GGR23_002048</name>
</gene>
<evidence type="ECO:0000256" key="1">
    <source>
        <dbReference type="ARBA" id="ARBA00001946"/>
    </source>
</evidence>
<keyword evidence="2" id="KW-0479">Metal-binding</keyword>
<proteinExistence type="predicted"/>
<dbReference type="SUPFAM" id="SSF51621">
    <property type="entry name" value="Phosphoenolpyruvate/pyruvate domain"/>
    <property type="match status" value="1"/>
</dbReference>
<evidence type="ECO:0000256" key="2">
    <source>
        <dbReference type="ARBA" id="ARBA00022723"/>
    </source>
</evidence>
<sequence length="282" mass="30384">MNLAPNGLPVDFLTRSWLVIPPLEEGALAAGMKSGADVVCFDLGAVSRVRRATAAEALCQFVRESKEALQQVGAPAVFFLLPEADDDTDSLLETLMPARPTGLLLTVHDPRDVQELDVLVAVHEAINDIEDGLTRLACLLPHALNADFCGLSRRLIGLGWSAEAFRAHVGARRMLDAGGALSDSFRLARSSVLLAAASAGLEAIDSHSGLWSTDRLARDVQEAAADGFTGKFSLSPRQVSAINHGFTPGPDEVEEARAWLQQPDELCRRDYLRALRVLKRAP</sequence>
<keyword evidence="3" id="KW-0460">Magnesium</keyword>
<dbReference type="GO" id="GO:0006107">
    <property type="term" value="P:oxaloacetate metabolic process"/>
    <property type="evidence" value="ECO:0007669"/>
    <property type="project" value="TreeGrafter"/>
</dbReference>
<dbReference type="Gene3D" id="3.20.20.60">
    <property type="entry name" value="Phosphoenolpyruvate-binding domains"/>
    <property type="match status" value="1"/>
</dbReference>
<comment type="cofactor">
    <cofactor evidence="1">
        <name>Mg(2+)</name>
        <dbReference type="ChEBI" id="CHEBI:18420"/>
    </cofactor>
</comment>
<keyword evidence="5" id="KW-1185">Reference proteome</keyword>
<dbReference type="Proteomes" id="UP000528286">
    <property type="component" value="Unassembled WGS sequence"/>
</dbReference>
<dbReference type="PANTHER" id="PTHR32308">
    <property type="entry name" value="LYASE BETA SUBUNIT, PUTATIVE (AFU_ORTHOLOGUE AFUA_4G13030)-RELATED"/>
    <property type="match status" value="1"/>
</dbReference>
<dbReference type="PANTHER" id="PTHR32308:SF10">
    <property type="entry name" value="CITRATE LYASE SUBUNIT BETA"/>
    <property type="match status" value="1"/>
</dbReference>
<dbReference type="InterPro" id="IPR040442">
    <property type="entry name" value="Pyrv_kinase-like_dom_sf"/>
</dbReference>
<keyword evidence="4" id="KW-0456">Lyase</keyword>
<dbReference type="InterPro" id="IPR015813">
    <property type="entry name" value="Pyrv/PenolPyrv_kinase-like_dom"/>
</dbReference>
<evidence type="ECO:0000256" key="3">
    <source>
        <dbReference type="ARBA" id="ARBA00022842"/>
    </source>
</evidence>
<organism evidence="4 5">
    <name type="scientific">Gellertiella hungarica</name>
    <dbReference type="NCBI Taxonomy" id="1572859"/>
    <lineage>
        <taxon>Bacteria</taxon>
        <taxon>Pseudomonadati</taxon>
        <taxon>Pseudomonadota</taxon>
        <taxon>Alphaproteobacteria</taxon>
        <taxon>Hyphomicrobiales</taxon>
        <taxon>Rhizobiaceae</taxon>
        <taxon>Gellertiella</taxon>
    </lineage>
</organism>
<dbReference type="AlphaFoldDB" id="A0A7W6J4W9"/>
<protein>
    <submittedName>
        <fullName evidence="4">Citrate lyase subunit beta/citryl-CoA lyase</fullName>
        <ecNumber evidence="4">4.1.3.34</ecNumber>
    </submittedName>
</protein>
<name>A0A7W6J4W9_9HYPH</name>